<proteinExistence type="predicted"/>
<reference evidence="1" key="1">
    <citation type="submission" date="2020-08" db="EMBL/GenBank/DDBJ databases">
        <title>Genome public.</title>
        <authorList>
            <person name="Liu C."/>
            <person name="Sun Q."/>
        </authorList>
    </citation>
    <scope>NUCLEOTIDE SEQUENCE</scope>
    <source>
        <strain evidence="1">BX21</strain>
    </source>
</reference>
<dbReference type="Proteomes" id="UP000601171">
    <property type="component" value="Unassembled WGS sequence"/>
</dbReference>
<evidence type="ECO:0000313" key="2">
    <source>
        <dbReference type="Proteomes" id="UP000601171"/>
    </source>
</evidence>
<dbReference type="AlphaFoldDB" id="A0A926EWG6"/>
<gene>
    <name evidence="1" type="ORF">H8707_04505</name>
</gene>
<protein>
    <submittedName>
        <fullName evidence="1">Uncharacterized protein</fullName>
    </submittedName>
</protein>
<name>A0A926EWG6_9FIRM</name>
<comment type="caution">
    <text evidence="1">The sequence shown here is derived from an EMBL/GenBank/DDBJ whole genome shotgun (WGS) entry which is preliminary data.</text>
</comment>
<sequence>MTIIQKRLINAYTVLVMANRLELIDVPETEVVLEDGSSSTLRTEVEIKKAEREIEVLSSGVNTK</sequence>
<evidence type="ECO:0000313" key="1">
    <source>
        <dbReference type="EMBL" id="MBC8587500.1"/>
    </source>
</evidence>
<keyword evidence="2" id="KW-1185">Reference proteome</keyword>
<dbReference type="EMBL" id="JACRTG010000012">
    <property type="protein sequence ID" value="MBC8587500.1"/>
    <property type="molecule type" value="Genomic_DNA"/>
</dbReference>
<organism evidence="1 2">
    <name type="scientific">Paratissierella segnis</name>
    <dbReference type="NCBI Taxonomy" id="2763679"/>
    <lineage>
        <taxon>Bacteria</taxon>
        <taxon>Bacillati</taxon>
        <taxon>Bacillota</taxon>
        <taxon>Tissierellia</taxon>
        <taxon>Tissierellales</taxon>
        <taxon>Tissierellaceae</taxon>
        <taxon>Paratissierella</taxon>
    </lineage>
</organism>
<accession>A0A926EWG6</accession>
<dbReference type="RefSeq" id="WP_262428953.1">
    <property type="nucleotide sequence ID" value="NZ_JACRTG010000012.1"/>
</dbReference>